<keyword evidence="4" id="KW-0274">FAD</keyword>
<dbReference type="PANTHER" id="PTHR43004:SF19">
    <property type="entry name" value="BINDING MONOOXYGENASE, PUTATIVE (JCVI)-RELATED"/>
    <property type="match status" value="1"/>
</dbReference>
<dbReference type="EMBL" id="QFBC01000016">
    <property type="protein sequence ID" value="PWE53380.1"/>
    <property type="molecule type" value="Genomic_DNA"/>
</dbReference>
<comment type="caution">
    <text evidence="6">The sequence shown here is derived from an EMBL/GenBank/DDBJ whole genome shotgun (WGS) entry which is preliminary data.</text>
</comment>
<dbReference type="InterPro" id="IPR050641">
    <property type="entry name" value="RIFMO-like"/>
</dbReference>
<organism evidence="6 7">
    <name type="scientific">Metarhizobium album</name>
    <dbReference type="NCBI Taxonomy" id="2182425"/>
    <lineage>
        <taxon>Bacteria</taxon>
        <taxon>Pseudomonadati</taxon>
        <taxon>Pseudomonadota</taxon>
        <taxon>Alphaproteobacteria</taxon>
        <taxon>Hyphomicrobiales</taxon>
        <taxon>Rhizobiaceae</taxon>
        <taxon>Metarhizobium</taxon>
    </lineage>
</organism>
<dbReference type="NCBIfam" id="NF004832">
    <property type="entry name" value="PRK06184.1"/>
    <property type="match status" value="1"/>
</dbReference>
<keyword evidence="3" id="KW-0285">Flavoprotein</keyword>
<evidence type="ECO:0000256" key="3">
    <source>
        <dbReference type="ARBA" id="ARBA00022630"/>
    </source>
</evidence>
<dbReference type="RefSeq" id="WP_109461130.1">
    <property type="nucleotide sequence ID" value="NZ_QFBC01000016.1"/>
</dbReference>
<dbReference type="Gene3D" id="3.40.30.120">
    <property type="match status" value="1"/>
</dbReference>
<feature type="domain" description="FAD-binding" evidence="5">
    <location>
        <begin position="9"/>
        <end position="345"/>
    </location>
</feature>
<gene>
    <name evidence="6" type="ORF">DEM27_25855</name>
</gene>
<dbReference type="PRINTS" id="PR00420">
    <property type="entry name" value="RNGMNOXGNASE"/>
</dbReference>
<proteinExistence type="inferred from homology"/>
<dbReference type="AlphaFoldDB" id="A0A2U2DJA3"/>
<evidence type="ECO:0000259" key="5">
    <source>
        <dbReference type="Pfam" id="PF01494"/>
    </source>
</evidence>
<dbReference type="SUPFAM" id="SSF52833">
    <property type="entry name" value="Thioredoxin-like"/>
    <property type="match status" value="1"/>
</dbReference>
<dbReference type="Pfam" id="PF01494">
    <property type="entry name" value="FAD_binding_3"/>
    <property type="match status" value="1"/>
</dbReference>
<comment type="cofactor">
    <cofactor evidence="1">
        <name>FAD</name>
        <dbReference type="ChEBI" id="CHEBI:57692"/>
    </cofactor>
</comment>
<dbReference type="InterPro" id="IPR002938">
    <property type="entry name" value="FAD-bd"/>
</dbReference>
<dbReference type="InterPro" id="IPR036188">
    <property type="entry name" value="FAD/NAD-bd_sf"/>
</dbReference>
<dbReference type="GO" id="GO:0071949">
    <property type="term" value="F:FAD binding"/>
    <property type="evidence" value="ECO:0007669"/>
    <property type="project" value="InterPro"/>
</dbReference>
<dbReference type="OrthoDB" id="9791689at2"/>
<name>A0A2U2DJA3_9HYPH</name>
<keyword evidence="7" id="KW-1185">Reference proteome</keyword>
<accession>A0A2U2DJA3</accession>
<protein>
    <submittedName>
        <fullName evidence="6">2-polyprenyl-6-methoxyphenol hydroxylase</fullName>
    </submittedName>
</protein>
<dbReference type="Pfam" id="PF21274">
    <property type="entry name" value="Rng_hyd_C"/>
    <property type="match status" value="1"/>
</dbReference>
<dbReference type="Gene3D" id="3.30.70.2450">
    <property type="match status" value="1"/>
</dbReference>
<dbReference type="InterPro" id="IPR036249">
    <property type="entry name" value="Thioredoxin-like_sf"/>
</dbReference>
<dbReference type="SUPFAM" id="SSF51905">
    <property type="entry name" value="FAD/NAD(P)-binding domain"/>
    <property type="match status" value="1"/>
</dbReference>
<dbReference type="PANTHER" id="PTHR43004">
    <property type="entry name" value="TRK SYSTEM POTASSIUM UPTAKE PROTEIN"/>
    <property type="match status" value="1"/>
</dbReference>
<dbReference type="Gene3D" id="3.50.50.60">
    <property type="entry name" value="FAD/NAD(P)-binding domain"/>
    <property type="match status" value="1"/>
</dbReference>
<sequence>MKVDNVIGVLICGAGAAGLTLAIDLARRGVTFRLVEKMNQPFPGSRGKGIQPRTQEVFEDLAIIDRIVAAGGTYPRMREYRDDGTFSDKDMGEQFEPTPAEPYQIALMVPQFLTEKVMRDRLAELGHHVEFGLELVAFEQDEECVIARLAGPSGHEVVRCEYLVGADGGGSFVRRSLGVDFPGRTLGVRALVADVSLSGLDRQAWHQFNSGDMQRMVSVCPLAGTELFQIQAPIPPEGDVNLSAQALQQMITEKTGRSDIKVQSVSWASAYTMNARLAERYRVGRVFLVGDSAHVHPPTGGQGLNTSVQDAYNLGWKIAAVLGGAADQLLDTYEEERRPVAEAMLGLATGLLEAAKRGGMQRGREVRQLDIGYRGSSLSLNPPGRDALLLAGDRAPDAPVRGAAGSTRRLFDLFQGPHWTLIGYETVGDVITGQKGLRIHRIGNGCELEDDKAHFREAYGLSSGEWVLVRPDGYVGAIVASSDTAKLQWLFKEVLTRADCFAPDLKDPPTKAPCSLSDCDIG</sequence>
<reference evidence="6 7" key="1">
    <citation type="submission" date="2018-05" db="EMBL/GenBank/DDBJ databases">
        <title>The draft genome of strain NS-104.</title>
        <authorList>
            <person name="Hang P."/>
            <person name="Jiang J."/>
        </authorList>
    </citation>
    <scope>NUCLEOTIDE SEQUENCE [LARGE SCALE GENOMIC DNA]</scope>
    <source>
        <strain evidence="6 7">NS-104</strain>
    </source>
</reference>
<dbReference type="GO" id="GO:0016709">
    <property type="term" value="F:oxidoreductase activity, acting on paired donors, with incorporation or reduction of molecular oxygen, NAD(P)H as one donor, and incorporation of one atom of oxygen"/>
    <property type="evidence" value="ECO:0007669"/>
    <property type="project" value="UniProtKB-ARBA"/>
</dbReference>
<evidence type="ECO:0000313" key="7">
    <source>
        <dbReference type="Proteomes" id="UP000245252"/>
    </source>
</evidence>
<dbReference type="Proteomes" id="UP000245252">
    <property type="component" value="Unassembled WGS sequence"/>
</dbReference>
<evidence type="ECO:0000256" key="1">
    <source>
        <dbReference type="ARBA" id="ARBA00001974"/>
    </source>
</evidence>
<evidence type="ECO:0000256" key="4">
    <source>
        <dbReference type="ARBA" id="ARBA00022827"/>
    </source>
</evidence>
<comment type="similarity">
    <text evidence="2">Belongs to the PheA/TfdB FAD monooxygenase family.</text>
</comment>
<evidence type="ECO:0000313" key="6">
    <source>
        <dbReference type="EMBL" id="PWE53380.1"/>
    </source>
</evidence>
<evidence type="ECO:0000256" key="2">
    <source>
        <dbReference type="ARBA" id="ARBA00007801"/>
    </source>
</evidence>